<feature type="compositionally biased region" description="Polar residues" evidence="1">
    <location>
        <begin position="341"/>
        <end position="358"/>
    </location>
</feature>
<feature type="compositionally biased region" description="Basic and acidic residues" evidence="1">
    <location>
        <begin position="325"/>
        <end position="340"/>
    </location>
</feature>
<name>A0A0C3NWW1_PHLG1</name>
<dbReference type="Proteomes" id="UP000053257">
    <property type="component" value="Unassembled WGS sequence"/>
</dbReference>
<sequence>MMVSNVQDSAPAPPLSYADRVKKSQRKGSPASGSAQRPQSRTQPSSSISAPSSTRGVAKPPADGSSARPQEAATATDCTIPPLLDSTRTSFANPINGEANLNVQALAAAPSSSTGKKAAVPPKANVWTQRTEKMAKVLSQQTSRATDVPAQPLPSSDDASHTGVAAASPSQAPTIPPTVKEVDPVVGEVTSAPNAADIRISAEDDEDAWVVRPHLAPTAVPLPALDASSWPEVGQAPSGDAVSSSQTANSGGEPENKAKKGTQGSGTKRGEKQRWVPIPAEELRAAADAHRSAQASHSRSQSQQSSRNRGQNSASGSAGRSKNASLERSKIQPSGNRDRPSASQSEMHSRAGSMQSSPRHVPTRLRRPPDDVGGSSSRKSSRATSPRPYSSTSVPTATGAVELPQGPGHQHEGVNGTVYYPGIPRTHVPSAYSATPPYPPPPGAVPITYNPSYPYAPYPYGAPPGQPYPMFWPAIHQDPRHQYAMSSQSQSPATHPSSLTRSDDVSPPTSAGPSPTEERTEVSVVPVHAGAMSVSSDAQKSAAENKPSRGRQRILSFGSIRADGKIVGDEGGSDATEIVAADTEKSSSLGLDVGSLSVNDNADVTPRNGERPTFKLNAETPAFSIRVARRDPNDRCFHLNARDH</sequence>
<evidence type="ECO:0000313" key="2">
    <source>
        <dbReference type="EMBL" id="KIP09904.1"/>
    </source>
</evidence>
<dbReference type="AlphaFoldDB" id="A0A0C3NWW1"/>
<evidence type="ECO:0000256" key="1">
    <source>
        <dbReference type="SAM" id="MobiDB-lite"/>
    </source>
</evidence>
<feature type="region of interest" description="Disordered" evidence="1">
    <location>
        <begin position="223"/>
        <end position="446"/>
    </location>
</feature>
<feature type="compositionally biased region" description="Polar residues" evidence="1">
    <location>
        <begin position="86"/>
        <end position="95"/>
    </location>
</feature>
<feature type="compositionally biased region" description="Basic and acidic residues" evidence="1">
    <location>
        <begin position="281"/>
        <end position="291"/>
    </location>
</feature>
<gene>
    <name evidence="2" type="ORF">PHLGIDRAFT_287983</name>
</gene>
<dbReference type="EMBL" id="KN840460">
    <property type="protein sequence ID" value="KIP09904.1"/>
    <property type="molecule type" value="Genomic_DNA"/>
</dbReference>
<feature type="region of interest" description="Disordered" evidence="1">
    <location>
        <begin position="1"/>
        <end position="95"/>
    </location>
</feature>
<feature type="compositionally biased region" description="Polar residues" evidence="1">
    <location>
        <begin position="241"/>
        <end position="250"/>
    </location>
</feature>
<feature type="region of interest" description="Disordered" evidence="1">
    <location>
        <begin position="107"/>
        <end position="185"/>
    </location>
</feature>
<organism evidence="2 3">
    <name type="scientific">Phlebiopsis gigantea (strain 11061_1 CR5-6)</name>
    <name type="common">White-rot fungus</name>
    <name type="synonym">Peniophora gigantea</name>
    <dbReference type="NCBI Taxonomy" id="745531"/>
    <lineage>
        <taxon>Eukaryota</taxon>
        <taxon>Fungi</taxon>
        <taxon>Dikarya</taxon>
        <taxon>Basidiomycota</taxon>
        <taxon>Agaricomycotina</taxon>
        <taxon>Agaricomycetes</taxon>
        <taxon>Polyporales</taxon>
        <taxon>Phanerochaetaceae</taxon>
        <taxon>Phlebiopsis</taxon>
    </lineage>
</organism>
<keyword evidence="3" id="KW-1185">Reference proteome</keyword>
<proteinExistence type="predicted"/>
<dbReference type="HOGENOM" id="CLU_425202_0_0_1"/>
<dbReference type="OrthoDB" id="340227at2759"/>
<feature type="compositionally biased region" description="Polar residues" evidence="1">
    <location>
        <begin position="484"/>
        <end position="500"/>
    </location>
</feature>
<dbReference type="STRING" id="745531.A0A0C3NWW1"/>
<feature type="compositionally biased region" description="Low complexity" evidence="1">
    <location>
        <begin position="34"/>
        <end position="55"/>
    </location>
</feature>
<feature type="compositionally biased region" description="Low complexity" evidence="1">
    <location>
        <begin position="375"/>
        <end position="387"/>
    </location>
</feature>
<reference evidence="2 3" key="1">
    <citation type="journal article" date="2014" name="PLoS Genet.">
        <title>Analysis of the Phlebiopsis gigantea genome, transcriptome and secretome provides insight into its pioneer colonization strategies of wood.</title>
        <authorList>
            <person name="Hori C."/>
            <person name="Ishida T."/>
            <person name="Igarashi K."/>
            <person name="Samejima M."/>
            <person name="Suzuki H."/>
            <person name="Master E."/>
            <person name="Ferreira P."/>
            <person name="Ruiz-Duenas F.J."/>
            <person name="Held B."/>
            <person name="Canessa P."/>
            <person name="Larrondo L.F."/>
            <person name="Schmoll M."/>
            <person name="Druzhinina I.S."/>
            <person name="Kubicek C.P."/>
            <person name="Gaskell J.A."/>
            <person name="Kersten P."/>
            <person name="St John F."/>
            <person name="Glasner J."/>
            <person name="Sabat G."/>
            <person name="Splinter BonDurant S."/>
            <person name="Syed K."/>
            <person name="Yadav J."/>
            <person name="Mgbeahuruike A.C."/>
            <person name="Kovalchuk A."/>
            <person name="Asiegbu F.O."/>
            <person name="Lackner G."/>
            <person name="Hoffmeister D."/>
            <person name="Rencoret J."/>
            <person name="Gutierrez A."/>
            <person name="Sun H."/>
            <person name="Lindquist E."/>
            <person name="Barry K."/>
            <person name="Riley R."/>
            <person name="Grigoriev I.V."/>
            <person name="Henrissat B."/>
            <person name="Kues U."/>
            <person name="Berka R.M."/>
            <person name="Martinez A.T."/>
            <person name="Covert S.F."/>
            <person name="Blanchette R.A."/>
            <person name="Cullen D."/>
        </authorList>
    </citation>
    <scope>NUCLEOTIDE SEQUENCE [LARGE SCALE GENOMIC DNA]</scope>
    <source>
        <strain evidence="2 3">11061_1 CR5-6</strain>
    </source>
</reference>
<feature type="compositionally biased region" description="Low complexity" evidence="1">
    <location>
        <begin position="292"/>
        <end position="317"/>
    </location>
</feature>
<protein>
    <submittedName>
        <fullName evidence="2">Uncharacterized protein</fullName>
    </submittedName>
</protein>
<evidence type="ECO:0000313" key="3">
    <source>
        <dbReference type="Proteomes" id="UP000053257"/>
    </source>
</evidence>
<feature type="region of interest" description="Disordered" evidence="1">
    <location>
        <begin position="481"/>
        <end position="556"/>
    </location>
</feature>
<accession>A0A0C3NWW1</accession>